<evidence type="ECO:0000313" key="1">
    <source>
        <dbReference type="EMBL" id="OUZ39172.1"/>
    </source>
</evidence>
<gene>
    <name evidence="1" type="ORF">CBM15_09945</name>
</gene>
<reference evidence="1 2" key="1">
    <citation type="journal article" date="2017" name="Int. J. Syst. Evol. Microbiol.">
        <title>Solibacillus kalamii sp. nov., isolated from a high-efficiency particulate arrestance filter system used in the International Space Station.</title>
        <authorList>
            <person name="Checinska Sielaff A."/>
            <person name="Kumar R.M."/>
            <person name="Pal D."/>
            <person name="Mayilraj S."/>
            <person name="Venkateswaran K."/>
        </authorList>
    </citation>
    <scope>NUCLEOTIDE SEQUENCE [LARGE SCALE GENOMIC DNA]</scope>
    <source>
        <strain evidence="1 2">ISSFR-015</strain>
    </source>
</reference>
<evidence type="ECO:0000313" key="2">
    <source>
        <dbReference type="Proteomes" id="UP000196594"/>
    </source>
</evidence>
<comment type="caution">
    <text evidence="1">The sequence shown here is derived from an EMBL/GenBank/DDBJ whole genome shotgun (WGS) entry which is preliminary data.</text>
</comment>
<protein>
    <recommendedName>
        <fullName evidence="3">DUF4263 domain-containing protein</fullName>
    </recommendedName>
</protein>
<evidence type="ECO:0008006" key="3">
    <source>
        <dbReference type="Google" id="ProtNLM"/>
    </source>
</evidence>
<name>A0ABX3ZI45_9BACL</name>
<dbReference type="RefSeq" id="WP_087617373.1">
    <property type="nucleotide sequence ID" value="NZ_JAFBEY010000001.1"/>
</dbReference>
<dbReference type="EMBL" id="NHNT01000005">
    <property type="protein sequence ID" value="OUZ39172.1"/>
    <property type="molecule type" value="Genomic_DNA"/>
</dbReference>
<sequence length="352" mass="41808">MRQINYRYVDAIANYFVEELLKEIKDLKITLNKIGMDVQKIIPKPFNTQYINTDIYYSINNQSYFINFSLGKGENKIKFQYVTGEPMPIPIFGIGVSSEPRESTLINLTLQNEYNEISIDYSILINQAAFKNRISNIKELAIEIVRNGIDNNKYKEKSEKVEYYGSLVKIANEMKRLISNESTPELNIDKFLENNPIILEKALNLIKFKHQVQLKNVLGKYEHDLKPDLIAFDLNEKNWTIVDYKKAKRTIMKNVGKVRTGLKSEVHDLRYQLRDYIEYFEEKEHRDYVLKNYQIELKHPYGIGIIGNVSDIERDEYNRVMKDEPKWFKVTPYNYLYDNFYRYVVEYSKQIK</sequence>
<organism evidence="1 2">
    <name type="scientific">Solibacillus kalamii</name>
    <dbReference type="NCBI Taxonomy" id="1748298"/>
    <lineage>
        <taxon>Bacteria</taxon>
        <taxon>Bacillati</taxon>
        <taxon>Bacillota</taxon>
        <taxon>Bacilli</taxon>
        <taxon>Bacillales</taxon>
        <taxon>Caryophanaceae</taxon>
        <taxon>Solibacillus</taxon>
    </lineage>
</organism>
<proteinExistence type="predicted"/>
<dbReference type="Proteomes" id="UP000196594">
    <property type="component" value="Unassembled WGS sequence"/>
</dbReference>
<keyword evidence="2" id="KW-1185">Reference proteome</keyword>
<accession>A0ABX3ZI45</accession>